<reference evidence="4 5" key="1">
    <citation type="journal article" date="2024" name="BMC Genomics">
        <title>Genome assembly of redclaw crayfish (Cherax quadricarinatus) provides insights into its immune adaptation and hypoxia tolerance.</title>
        <authorList>
            <person name="Liu Z."/>
            <person name="Zheng J."/>
            <person name="Li H."/>
            <person name="Fang K."/>
            <person name="Wang S."/>
            <person name="He J."/>
            <person name="Zhou D."/>
            <person name="Weng S."/>
            <person name="Chi M."/>
            <person name="Gu Z."/>
            <person name="He J."/>
            <person name="Li F."/>
            <person name="Wang M."/>
        </authorList>
    </citation>
    <scope>NUCLEOTIDE SEQUENCE [LARGE SCALE GENOMIC DNA]</scope>
    <source>
        <strain evidence="4">ZL_2023a</strain>
    </source>
</reference>
<feature type="non-terminal residue" evidence="4">
    <location>
        <position position="644"/>
    </location>
</feature>
<feature type="compositionally biased region" description="Polar residues" evidence="1">
    <location>
        <begin position="193"/>
        <end position="224"/>
    </location>
</feature>
<feature type="compositionally biased region" description="Polar residues" evidence="1">
    <location>
        <begin position="138"/>
        <end position="152"/>
    </location>
</feature>
<dbReference type="InterPro" id="IPR002557">
    <property type="entry name" value="Chitin-bd_dom"/>
</dbReference>
<feature type="region of interest" description="Disordered" evidence="1">
    <location>
        <begin position="193"/>
        <end position="305"/>
    </location>
</feature>
<dbReference type="Pfam" id="PF01607">
    <property type="entry name" value="CBM_14"/>
    <property type="match status" value="1"/>
</dbReference>
<feature type="signal peptide" evidence="2">
    <location>
        <begin position="1"/>
        <end position="15"/>
    </location>
</feature>
<feature type="compositionally biased region" description="Polar residues" evidence="1">
    <location>
        <begin position="375"/>
        <end position="389"/>
    </location>
</feature>
<organism evidence="4 5">
    <name type="scientific">Cherax quadricarinatus</name>
    <name type="common">Australian red claw crayfish</name>
    <dbReference type="NCBI Taxonomy" id="27406"/>
    <lineage>
        <taxon>Eukaryota</taxon>
        <taxon>Metazoa</taxon>
        <taxon>Ecdysozoa</taxon>
        <taxon>Arthropoda</taxon>
        <taxon>Crustacea</taxon>
        <taxon>Multicrustacea</taxon>
        <taxon>Malacostraca</taxon>
        <taxon>Eumalacostraca</taxon>
        <taxon>Eucarida</taxon>
        <taxon>Decapoda</taxon>
        <taxon>Pleocyemata</taxon>
        <taxon>Astacidea</taxon>
        <taxon>Parastacoidea</taxon>
        <taxon>Parastacidae</taxon>
        <taxon>Cherax</taxon>
    </lineage>
</organism>
<evidence type="ECO:0000313" key="5">
    <source>
        <dbReference type="Proteomes" id="UP001445076"/>
    </source>
</evidence>
<keyword evidence="5" id="KW-1185">Reference proteome</keyword>
<proteinExistence type="predicted"/>
<evidence type="ECO:0000256" key="2">
    <source>
        <dbReference type="SAM" id="SignalP"/>
    </source>
</evidence>
<evidence type="ECO:0000313" key="4">
    <source>
        <dbReference type="EMBL" id="KAK8731475.1"/>
    </source>
</evidence>
<feature type="region of interest" description="Disordered" evidence="1">
    <location>
        <begin position="350"/>
        <end position="421"/>
    </location>
</feature>
<dbReference type="Proteomes" id="UP001445076">
    <property type="component" value="Unassembled WGS sequence"/>
</dbReference>
<name>A0AAW0WGZ1_CHEQU</name>
<dbReference type="GO" id="GO:0008061">
    <property type="term" value="F:chitin binding"/>
    <property type="evidence" value="ECO:0007669"/>
    <property type="project" value="InterPro"/>
</dbReference>
<dbReference type="AlphaFoldDB" id="A0AAW0WGZ1"/>
<feature type="chain" id="PRO_5043519563" description="Chitin-binding type-2 domain-containing protein" evidence="2">
    <location>
        <begin position="16"/>
        <end position="644"/>
    </location>
</feature>
<feature type="region of interest" description="Disordered" evidence="1">
    <location>
        <begin position="91"/>
        <end position="112"/>
    </location>
</feature>
<feature type="compositionally biased region" description="Polar residues" evidence="1">
    <location>
        <begin position="353"/>
        <end position="366"/>
    </location>
</feature>
<dbReference type="GO" id="GO:0005576">
    <property type="term" value="C:extracellular region"/>
    <property type="evidence" value="ECO:0007669"/>
    <property type="project" value="InterPro"/>
</dbReference>
<evidence type="ECO:0000259" key="3">
    <source>
        <dbReference type="PROSITE" id="PS50940"/>
    </source>
</evidence>
<feature type="compositionally biased region" description="Polar residues" evidence="1">
    <location>
        <begin position="237"/>
        <end position="284"/>
    </location>
</feature>
<feature type="region of interest" description="Disordered" evidence="1">
    <location>
        <begin position="138"/>
        <end position="180"/>
    </location>
</feature>
<feature type="compositionally biased region" description="Low complexity" evidence="1">
    <location>
        <begin position="285"/>
        <end position="301"/>
    </location>
</feature>
<accession>A0AAW0WGZ1</accession>
<dbReference type="PANTHER" id="PTHR22933">
    <property type="entry name" value="FI18007P1-RELATED"/>
    <property type="match status" value="1"/>
</dbReference>
<protein>
    <recommendedName>
        <fullName evidence="3">Chitin-binding type-2 domain-containing protein</fullName>
    </recommendedName>
</protein>
<keyword evidence="2" id="KW-0732">Signal</keyword>
<dbReference type="PANTHER" id="PTHR22933:SF43">
    <property type="entry name" value="LP10131P"/>
    <property type="match status" value="1"/>
</dbReference>
<feature type="domain" description="Chitin-binding type-2" evidence="3">
    <location>
        <begin position="560"/>
        <end position="627"/>
    </location>
</feature>
<evidence type="ECO:0000256" key="1">
    <source>
        <dbReference type="SAM" id="MobiDB-lite"/>
    </source>
</evidence>
<sequence>MTLLLICVVLATTSAQHLPTNGYGGEVTFLGHPSELVLHAGLKNAVLKLKQDDPGSRHRPGISYHQVFGSHQVYPLSSILQQTSVGLLGPFTGPKSASNKDKHDSNALQPLGHKPLEEHDFQQGSSGLPITVTVQQGSSTFQKELSGSQQKDNNCHKGSDGLTQPFTNSQRGPDGFQQISSNFQQPFINSHQKTNVQQGPNDFQQPMSSSQLGHENVQSSSISQQERDKIQQGFKEAQQQFASSQKGSDNFQQSNTGSQQPFSGTQQGGDSFQQDPRSSQEPITRSQQYRDSFQQDSRSSQESITRFQQGRDLFRQDLRRSQEPITRSQQGQDSVQQDLNGLQEFKSSEKFYDSSQQGLRDQQHSGARQGPVDFQQVSRISQTAVTRSQDGLDGFQESFSDSQPKLVSTQEHSDGIEQGQTSGVTQSILDRNRQSLNGFQQGTVAFREGLGDIQQESSKITVSGSGFHYAGSSSKPQFRLSQQFNIKQDSTPFQSQTQLSQYQQGTRTRVVQGYLVSSDFPREGTHLLRSSDDLEQLNGILEPLNLSSGARLLLGDITSTFSCTDQPYGYYADQENSCRVFHVCYPAHFASGRIETYQYSFMCNDGSMFDQREMTCLQEGSAIPCHTSSQYYYRNTELGLPQEK</sequence>
<dbReference type="EMBL" id="JARKIK010000061">
    <property type="protein sequence ID" value="KAK8731475.1"/>
    <property type="molecule type" value="Genomic_DNA"/>
</dbReference>
<feature type="compositionally biased region" description="Polar residues" evidence="1">
    <location>
        <begin position="161"/>
        <end position="180"/>
    </location>
</feature>
<gene>
    <name evidence="4" type="ORF">OTU49_007619</name>
</gene>
<dbReference type="InterPro" id="IPR052976">
    <property type="entry name" value="Scoloptoxin-like"/>
</dbReference>
<dbReference type="PROSITE" id="PS50940">
    <property type="entry name" value="CHIT_BIND_II"/>
    <property type="match status" value="1"/>
</dbReference>
<feature type="compositionally biased region" description="Polar residues" evidence="1">
    <location>
        <begin position="397"/>
        <end position="410"/>
    </location>
</feature>
<comment type="caution">
    <text evidence="4">The sequence shown here is derived from an EMBL/GenBank/DDBJ whole genome shotgun (WGS) entry which is preliminary data.</text>
</comment>